<proteinExistence type="predicted"/>
<dbReference type="InterPro" id="IPR051531">
    <property type="entry name" value="N-acetyltransferase"/>
</dbReference>
<gene>
    <name evidence="2" type="ORF">KDK92_17820</name>
</gene>
<reference evidence="2" key="1">
    <citation type="journal article" date="2021" name="mSystems">
        <title>Bacteria and Archaea Synergistically Convert Glycine Betaine to Biogenic Methane in the Formosa Cold Seep of the South China Sea.</title>
        <authorList>
            <person name="Li L."/>
            <person name="Zhang W."/>
            <person name="Zhang S."/>
            <person name="Song L."/>
            <person name="Sun Q."/>
            <person name="Zhang H."/>
            <person name="Xiang H."/>
            <person name="Dong X."/>
        </authorList>
    </citation>
    <scope>NUCLEOTIDE SEQUENCE</scope>
    <source>
        <strain evidence="2">ZWT</strain>
    </source>
</reference>
<dbReference type="AlphaFoldDB" id="A0A9J6P701"/>
<dbReference type="PANTHER" id="PTHR43792">
    <property type="entry name" value="GNAT FAMILY, PUTATIVE (AFU_ORTHOLOGUE AFUA_3G00765)-RELATED-RELATED"/>
    <property type="match status" value="1"/>
</dbReference>
<evidence type="ECO:0000259" key="1">
    <source>
        <dbReference type="PROSITE" id="PS51186"/>
    </source>
</evidence>
<dbReference type="InterPro" id="IPR016181">
    <property type="entry name" value="Acyl_CoA_acyltransferase"/>
</dbReference>
<dbReference type="Proteomes" id="UP001056429">
    <property type="component" value="Unassembled WGS sequence"/>
</dbReference>
<dbReference type="GO" id="GO:0016747">
    <property type="term" value="F:acyltransferase activity, transferring groups other than amino-acyl groups"/>
    <property type="evidence" value="ECO:0007669"/>
    <property type="project" value="InterPro"/>
</dbReference>
<dbReference type="Gene3D" id="3.40.630.30">
    <property type="match status" value="1"/>
</dbReference>
<dbReference type="PROSITE" id="PS51186">
    <property type="entry name" value="GNAT"/>
    <property type="match status" value="1"/>
</dbReference>
<dbReference type="SUPFAM" id="SSF55729">
    <property type="entry name" value="Acyl-CoA N-acyltransferases (Nat)"/>
    <property type="match status" value="1"/>
</dbReference>
<feature type="domain" description="N-acetyltransferase" evidence="1">
    <location>
        <begin position="8"/>
        <end position="173"/>
    </location>
</feature>
<name>A0A9J6P701_9CLOT</name>
<accession>A0A9J6P701</accession>
<reference evidence="2" key="2">
    <citation type="submission" date="2021-04" db="EMBL/GenBank/DDBJ databases">
        <authorList>
            <person name="Dong X."/>
        </authorList>
    </citation>
    <scope>NUCLEOTIDE SEQUENCE</scope>
    <source>
        <strain evidence="2">ZWT</strain>
    </source>
</reference>
<dbReference type="InterPro" id="IPR000182">
    <property type="entry name" value="GNAT_dom"/>
</dbReference>
<dbReference type="RefSeq" id="WP_250860740.1">
    <property type="nucleotide sequence ID" value="NZ_JAGSOJ010000004.1"/>
</dbReference>
<protein>
    <submittedName>
        <fullName evidence="2">GNAT family N-acetyltransferase</fullName>
    </submittedName>
</protein>
<sequence>MDIRTERLILREFNEMDYEFFLRLEQNEFYIKYEEDSIPTDEQTKGKFDSILRNNKSEDKYRFLITRAQDGQPLGTVLIWCIDKPIREWEIGWGLYKEHTGKGIASEAARALLEFGFKELNVHRIQANCNANNIASEKIMERIGMKKEGTLRDTRILRGEWCDSTIYSILEDEI</sequence>
<dbReference type="CDD" id="cd04301">
    <property type="entry name" value="NAT_SF"/>
    <property type="match status" value="1"/>
</dbReference>
<organism evidence="2 3">
    <name type="scientific">Oceanirhabdus seepicola</name>
    <dbReference type="NCBI Taxonomy" id="2828781"/>
    <lineage>
        <taxon>Bacteria</taxon>
        <taxon>Bacillati</taxon>
        <taxon>Bacillota</taxon>
        <taxon>Clostridia</taxon>
        <taxon>Eubacteriales</taxon>
        <taxon>Clostridiaceae</taxon>
        <taxon>Oceanirhabdus</taxon>
    </lineage>
</organism>
<keyword evidence="3" id="KW-1185">Reference proteome</keyword>
<dbReference type="Pfam" id="PF13302">
    <property type="entry name" value="Acetyltransf_3"/>
    <property type="match status" value="1"/>
</dbReference>
<evidence type="ECO:0000313" key="3">
    <source>
        <dbReference type="Proteomes" id="UP001056429"/>
    </source>
</evidence>
<evidence type="ECO:0000313" key="2">
    <source>
        <dbReference type="EMBL" id="MCM1991597.1"/>
    </source>
</evidence>
<dbReference type="EMBL" id="JAGSOJ010000004">
    <property type="protein sequence ID" value="MCM1991597.1"/>
    <property type="molecule type" value="Genomic_DNA"/>
</dbReference>
<comment type="caution">
    <text evidence="2">The sequence shown here is derived from an EMBL/GenBank/DDBJ whole genome shotgun (WGS) entry which is preliminary data.</text>
</comment>